<reference evidence="1 2" key="1">
    <citation type="submission" date="2018-06" db="EMBL/GenBank/DDBJ databases">
        <authorList>
            <consortium name="Pathogen Informatics"/>
            <person name="Doyle S."/>
        </authorList>
    </citation>
    <scope>NUCLEOTIDE SEQUENCE [LARGE SCALE GENOMIC DNA]</scope>
    <source>
        <strain evidence="1 2">NCTC13315</strain>
    </source>
</reference>
<evidence type="ECO:0000313" key="2">
    <source>
        <dbReference type="Proteomes" id="UP000254968"/>
    </source>
</evidence>
<accession>A0A378I092</accession>
<dbReference type="EMBL" id="UGNV01000001">
    <property type="protein sequence ID" value="STX28579.1"/>
    <property type="molecule type" value="Genomic_DNA"/>
</dbReference>
<keyword evidence="2" id="KW-1185">Reference proteome</keyword>
<evidence type="ECO:0000313" key="1">
    <source>
        <dbReference type="EMBL" id="STX28579.1"/>
    </source>
</evidence>
<proteinExistence type="predicted"/>
<organism evidence="1 2">
    <name type="scientific">Legionella beliardensis</name>
    <dbReference type="NCBI Taxonomy" id="91822"/>
    <lineage>
        <taxon>Bacteria</taxon>
        <taxon>Pseudomonadati</taxon>
        <taxon>Pseudomonadota</taxon>
        <taxon>Gammaproteobacteria</taxon>
        <taxon>Legionellales</taxon>
        <taxon>Legionellaceae</taxon>
        <taxon>Legionella</taxon>
    </lineage>
</organism>
<sequence>MKKNAMLAILMLLPYCILAKPPKSPFGPNIYI</sequence>
<name>A0A378I092_9GAMM</name>
<protein>
    <submittedName>
        <fullName evidence="1">Uncharacterized protein</fullName>
    </submittedName>
</protein>
<dbReference type="Proteomes" id="UP000254968">
    <property type="component" value="Unassembled WGS sequence"/>
</dbReference>
<dbReference type="AlphaFoldDB" id="A0A378I092"/>
<gene>
    <name evidence="1" type="ORF">NCTC13315_01109</name>
</gene>